<organism evidence="4 5">
    <name type="scientific">Agromyces humatus</name>
    <dbReference type="NCBI Taxonomy" id="279573"/>
    <lineage>
        <taxon>Bacteria</taxon>
        <taxon>Bacillati</taxon>
        <taxon>Actinomycetota</taxon>
        <taxon>Actinomycetes</taxon>
        <taxon>Micrococcales</taxon>
        <taxon>Microbacteriaceae</taxon>
        <taxon>Agromyces</taxon>
    </lineage>
</organism>
<sequence>MPEDAQGDSASAGPQAEGAVGSSSANPAGSTGGGATAGGTTADASGPGFYSWLRRLGVPRRAGWLGGVCAGVGARLGIDPIIVRGIVVVIAVLGAPFVLLYAIAWLLLPDTEGQIQLERLTRGIVDPAIVGIAVMGVIGLIPLVQGGWLGWRWWPEWSISDPIFGFNLTWPLRVLWVLIVVGAIIALVVWLARRAAAGPRAAATGQGGPTPPAYGAPDAPTATTATTLAFAAGAANTATAPAATSAGPNPATEPPLPAAGADADAIAEWRAQHEAWRVSHAEWKAGQAEADREARARAAVENKARAQELTAQAEAARAARRALRPRTSAAYVVTVLGVALIGGAIAALRALGVPGTAGFAIPIALAVAALAIAVGMLIAALRRRRAGFLAFTAIIATVAMLTATAGASIMPQGALVPPGYGISLDHSQRLVQPFGDAYMYAFPTGDGDTPVVELTQGTGNTWITIDENASVVLFAADAGDVRVYSVSPDGMVSPVQIDPDDEVLTLGGDPIVSDRAESGADVHLVLNQTSGDVHIEIREGA</sequence>
<dbReference type="InterPro" id="IPR007168">
    <property type="entry name" value="Phageshock_PspC_N"/>
</dbReference>
<evidence type="ECO:0000256" key="1">
    <source>
        <dbReference type="SAM" id="MobiDB-lite"/>
    </source>
</evidence>
<name>A0ABP4X1C9_9MICO</name>
<dbReference type="EMBL" id="BAAANH010000006">
    <property type="protein sequence ID" value="GAA1767859.1"/>
    <property type="molecule type" value="Genomic_DNA"/>
</dbReference>
<feature type="transmembrane region" description="Helical" evidence="2">
    <location>
        <begin position="357"/>
        <end position="381"/>
    </location>
</feature>
<feature type="region of interest" description="Disordered" evidence="1">
    <location>
        <begin position="1"/>
        <end position="40"/>
    </location>
</feature>
<gene>
    <name evidence="4" type="ORF">GCM10009747_30760</name>
</gene>
<feature type="transmembrane region" description="Helical" evidence="2">
    <location>
        <begin position="129"/>
        <end position="154"/>
    </location>
</feature>
<feature type="transmembrane region" description="Helical" evidence="2">
    <location>
        <begin position="174"/>
        <end position="192"/>
    </location>
</feature>
<keyword evidence="2" id="KW-0812">Transmembrane</keyword>
<feature type="transmembrane region" description="Helical" evidence="2">
    <location>
        <begin position="81"/>
        <end position="108"/>
    </location>
</feature>
<dbReference type="Pfam" id="PF04024">
    <property type="entry name" value="PspC"/>
    <property type="match status" value="1"/>
</dbReference>
<dbReference type="Proteomes" id="UP001500506">
    <property type="component" value="Unassembled WGS sequence"/>
</dbReference>
<protein>
    <recommendedName>
        <fullName evidence="3">Phage shock protein PspC N-terminal domain-containing protein</fullName>
    </recommendedName>
</protein>
<evidence type="ECO:0000256" key="2">
    <source>
        <dbReference type="SAM" id="Phobius"/>
    </source>
</evidence>
<keyword evidence="2" id="KW-0472">Membrane</keyword>
<feature type="region of interest" description="Disordered" evidence="1">
    <location>
        <begin position="240"/>
        <end position="261"/>
    </location>
</feature>
<feature type="transmembrane region" description="Helical" evidence="2">
    <location>
        <begin position="388"/>
        <end position="410"/>
    </location>
</feature>
<keyword evidence="5" id="KW-1185">Reference proteome</keyword>
<proteinExistence type="predicted"/>
<feature type="domain" description="Phage shock protein PspC N-terminal" evidence="3">
    <location>
        <begin position="59"/>
        <end position="110"/>
    </location>
</feature>
<feature type="transmembrane region" description="Helical" evidence="2">
    <location>
        <begin position="329"/>
        <end position="351"/>
    </location>
</feature>
<accession>A0ABP4X1C9</accession>
<comment type="caution">
    <text evidence="4">The sequence shown here is derived from an EMBL/GenBank/DDBJ whole genome shotgun (WGS) entry which is preliminary data.</text>
</comment>
<keyword evidence="2" id="KW-1133">Transmembrane helix</keyword>
<evidence type="ECO:0000313" key="4">
    <source>
        <dbReference type="EMBL" id="GAA1767859.1"/>
    </source>
</evidence>
<feature type="compositionally biased region" description="Low complexity" evidence="1">
    <location>
        <begin position="240"/>
        <end position="250"/>
    </location>
</feature>
<feature type="region of interest" description="Disordered" evidence="1">
    <location>
        <begin position="201"/>
        <end position="220"/>
    </location>
</feature>
<evidence type="ECO:0000259" key="3">
    <source>
        <dbReference type="Pfam" id="PF04024"/>
    </source>
</evidence>
<evidence type="ECO:0000313" key="5">
    <source>
        <dbReference type="Proteomes" id="UP001500506"/>
    </source>
</evidence>
<reference evidence="5" key="1">
    <citation type="journal article" date="2019" name="Int. J. Syst. Evol. Microbiol.">
        <title>The Global Catalogue of Microorganisms (GCM) 10K type strain sequencing project: providing services to taxonomists for standard genome sequencing and annotation.</title>
        <authorList>
            <consortium name="The Broad Institute Genomics Platform"/>
            <consortium name="The Broad Institute Genome Sequencing Center for Infectious Disease"/>
            <person name="Wu L."/>
            <person name="Ma J."/>
        </authorList>
    </citation>
    <scope>NUCLEOTIDE SEQUENCE [LARGE SCALE GENOMIC DNA]</scope>
    <source>
        <strain evidence="5">JCM 14319</strain>
    </source>
</reference>